<organism evidence="4">
    <name type="scientific">marine metagenome</name>
    <dbReference type="NCBI Taxonomy" id="408172"/>
    <lineage>
        <taxon>unclassified sequences</taxon>
        <taxon>metagenomes</taxon>
        <taxon>ecological metagenomes</taxon>
    </lineage>
</organism>
<dbReference type="InterPro" id="IPR002480">
    <property type="entry name" value="DAHP_synth_2"/>
</dbReference>
<keyword evidence="3" id="KW-0808">Transferase</keyword>
<dbReference type="SUPFAM" id="SSF51569">
    <property type="entry name" value="Aldolase"/>
    <property type="match status" value="1"/>
</dbReference>
<dbReference type="PANTHER" id="PTHR21337:SF0">
    <property type="entry name" value="PHOSPHO-2-DEHYDRO-3-DEOXYHEPTONATE ALDOLASE"/>
    <property type="match status" value="1"/>
</dbReference>
<name>A0A383AA65_9ZZZZ</name>
<proteinExistence type="inferred from homology"/>
<comment type="similarity">
    <text evidence="1">Belongs to the class-II DAHP synthase family.</text>
</comment>
<sequence length="216" mass="24396">SHEALLLGYENSLTRQDSLSKKWYNCSAHFLWIGDRTRQIDGAHVEFLSGVDNPIGIKIGPSITKDELLFLCKKLNPKNKPGRLSLIVRMGADSIRRKLPPIIRAIKKSGQTVLWICDPMHGNTYKTKTGYKTRHFDTILEELEHFFAIHRAEATIPGGVHFELTGDNVTECIGGAREISDLDLEKKYETACDPRLNNEQSLELAFLVTDLLRNGH</sequence>
<dbReference type="InterPro" id="IPR013785">
    <property type="entry name" value="Aldolase_TIM"/>
</dbReference>
<dbReference type="GO" id="GO:0003849">
    <property type="term" value="F:3-deoxy-7-phosphoheptulonate synthase activity"/>
    <property type="evidence" value="ECO:0007669"/>
    <property type="project" value="UniProtKB-EC"/>
</dbReference>
<evidence type="ECO:0000256" key="3">
    <source>
        <dbReference type="ARBA" id="ARBA00022679"/>
    </source>
</evidence>
<gene>
    <name evidence="4" type="ORF">METZ01_LOCUS457367</name>
</gene>
<dbReference type="PANTHER" id="PTHR21337">
    <property type="entry name" value="PHOSPHO-2-DEHYDRO-3-DEOXYHEPTONATE ALDOLASE 1, 2"/>
    <property type="match status" value="1"/>
</dbReference>
<dbReference type="Gene3D" id="3.20.20.70">
    <property type="entry name" value="Aldolase class I"/>
    <property type="match status" value="1"/>
</dbReference>
<evidence type="ECO:0000256" key="2">
    <source>
        <dbReference type="ARBA" id="ARBA00012694"/>
    </source>
</evidence>
<dbReference type="EMBL" id="UINC01190379">
    <property type="protein sequence ID" value="SVE04513.1"/>
    <property type="molecule type" value="Genomic_DNA"/>
</dbReference>
<accession>A0A383AA65</accession>
<protein>
    <recommendedName>
        <fullName evidence="2">3-deoxy-7-phosphoheptulonate synthase</fullName>
        <ecNumber evidence="2">2.5.1.54</ecNumber>
    </recommendedName>
</protein>
<dbReference type="Pfam" id="PF01474">
    <property type="entry name" value="DAHP_synth_2"/>
    <property type="match status" value="1"/>
</dbReference>
<evidence type="ECO:0000313" key="4">
    <source>
        <dbReference type="EMBL" id="SVE04513.1"/>
    </source>
</evidence>
<feature type="non-terminal residue" evidence="4">
    <location>
        <position position="1"/>
    </location>
</feature>
<reference evidence="4" key="1">
    <citation type="submission" date="2018-05" db="EMBL/GenBank/DDBJ databases">
        <authorList>
            <person name="Lanie J.A."/>
            <person name="Ng W.-L."/>
            <person name="Kazmierczak K.M."/>
            <person name="Andrzejewski T.M."/>
            <person name="Davidsen T.M."/>
            <person name="Wayne K.J."/>
            <person name="Tettelin H."/>
            <person name="Glass J.I."/>
            <person name="Rusch D."/>
            <person name="Podicherti R."/>
            <person name="Tsui H.-C.T."/>
            <person name="Winkler M.E."/>
        </authorList>
    </citation>
    <scope>NUCLEOTIDE SEQUENCE</scope>
</reference>
<evidence type="ECO:0000256" key="1">
    <source>
        <dbReference type="ARBA" id="ARBA00008911"/>
    </source>
</evidence>
<dbReference type="AlphaFoldDB" id="A0A383AA65"/>
<dbReference type="EC" id="2.5.1.54" evidence="2"/>
<dbReference type="GO" id="GO:0009073">
    <property type="term" value="P:aromatic amino acid family biosynthetic process"/>
    <property type="evidence" value="ECO:0007669"/>
    <property type="project" value="InterPro"/>
</dbReference>